<evidence type="ECO:0000256" key="4">
    <source>
        <dbReference type="ARBA" id="ARBA00022729"/>
    </source>
</evidence>
<proteinExistence type="inferred from homology"/>
<dbReference type="AlphaFoldDB" id="A0A517T2G0"/>
<feature type="signal peptide" evidence="7">
    <location>
        <begin position="1"/>
        <end position="18"/>
    </location>
</feature>
<dbReference type="Gene3D" id="3.30.1120.10">
    <property type="match status" value="1"/>
</dbReference>
<reference evidence="9 10" key="1">
    <citation type="submission" date="2019-02" db="EMBL/GenBank/DDBJ databases">
        <title>Deep-cultivation of Planctomycetes and their phenomic and genomic characterization uncovers novel biology.</title>
        <authorList>
            <person name="Wiegand S."/>
            <person name="Jogler M."/>
            <person name="Boedeker C."/>
            <person name="Pinto D."/>
            <person name="Vollmers J."/>
            <person name="Rivas-Marin E."/>
            <person name="Kohn T."/>
            <person name="Peeters S.H."/>
            <person name="Heuer A."/>
            <person name="Rast P."/>
            <person name="Oberbeckmann S."/>
            <person name="Bunk B."/>
            <person name="Jeske O."/>
            <person name="Meyerdierks A."/>
            <person name="Storesund J.E."/>
            <person name="Kallscheuer N."/>
            <person name="Luecker S."/>
            <person name="Lage O.M."/>
            <person name="Pohl T."/>
            <person name="Merkel B.J."/>
            <person name="Hornburger P."/>
            <person name="Mueller R.-W."/>
            <person name="Bruemmer F."/>
            <person name="Labrenz M."/>
            <person name="Spormann A.M."/>
            <person name="Op den Camp H."/>
            <person name="Overmann J."/>
            <person name="Amann R."/>
            <person name="Jetten M.S.M."/>
            <person name="Mascher T."/>
            <person name="Medema M.H."/>
            <person name="Devos D.P."/>
            <person name="Kaster A.-K."/>
            <person name="Ovreas L."/>
            <person name="Rohde M."/>
            <person name="Galperin M.Y."/>
            <person name="Jogler C."/>
        </authorList>
    </citation>
    <scope>NUCLEOTIDE SEQUENCE [LARGE SCALE GENOMIC DNA]</scope>
    <source>
        <strain evidence="9 10">SV_7m_r</strain>
    </source>
</reference>
<sequence precursor="true">MRCLFLVLLMAAASVGTAAERPNILFFLVDDMGTGDTSVPFFYQDDQPQKIPLNDLYRTPNMAKLAANGRLFTNAYSYSVCSPTRISLITGQSAPRHRVTTWTHPKESSVDTGLVKTANVKSPPGWRITGVDRSLPLLPRLMKQAGYRTLFAGKAHFGPDDTPSGDPRNLGFDLNIAGFGGGGPGSYWGKYNYSANHRTGAHVWDVPGLGKYHGSDTFLTEAITLEMNQAIEDSVTANEPFFAYMSHYAVHAPWQYPDARFSANYPQLKGQGLAFATLVEGMDQSLGDMLARLNELGVAEDTLVIFFSDNGSAWSANGPYRDKKGSRYEGGVRVPLIVAWAKPNPQNPLQQRLAIPVNSVEHDIVTCVDMMPTLLKIGGAKLPEDAVIDGHDITPSFTGTPGPHRPQEFLVHFPHRHRNTLFSSYRADAWKIIYSYASQQWELYNLEDDPFERANLVKQRPELALSLAKKLIQRLDSQQAMYPVDVRDAKAVKPNLKTL</sequence>
<keyword evidence="4 7" id="KW-0732">Signal</keyword>
<dbReference type="SUPFAM" id="SSF53649">
    <property type="entry name" value="Alkaline phosphatase-like"/>
    <property type="match status" value="1"/>
</dbReference>
<dbReference type="Gene3D" id="3.40.720.10">
    <property type="entry name" value="Alkaline Phosphatase, subunit A"/>
    <property type="match status" value="1"/>
</dbReference>
<evidence type="ECO:0000256" key="2">
    <source>
        <dbReference type="ARBA" id="ARBA00008779"/>
    </source>
</evidence>
<dbReference type="EMBL" id="CP036272">
    <property type="protein sequence ID" value="QDT62574.1"/>
    <property type="molecule type" value="Genomic_DNA"/>
</dbReference>
<protein>
    <submittedName>
        <fullName evidence="9">Arylsulfatase</fullName>
        <ecNumber evidence="9">3.1.6.1</ecNumber>
    </submittedName>
</protein>
<dbReference type="PROSITE" id="PS00523">
    <property type="entry name" value="SULFATASE_1"/>
    <property type="match status" value="1"/>
</dbReference>
<comment type="similarity">
    <text evidence="2">Belongs to the sulfatase family.</text>
</comment>
<accession>A0A517T2G0</accession>
<gene>
    <name evidence="9" type="primary">atsA_84</name>
    <name evidence="9" type="ORF">SV7mr_51240</name>
</gene>
<keyword evidence="6" id="KW-0106">Calcium</keyword>
<feature type="domain" description="Sulfatase N-terminal" evidence="8">
    <location>
        <begin position="22"/>
        <end position="379"/>
    </location>
</feature>
<evidence type="ECO:0000256" key="7">
    <source>
        <dbReference type="SAM" id="SignalP"/>
    </source>
</evidence>
<dbReference type="InterPro" id="IPR024607">
    <property type="entry name" value="Sulfatase_CS"/>
</dbReference>
<evidence type="ECO:0000259" key="8">
    <source>
        <dbReference type="Pfam" id="PF00884"/>
    </source>
</evidence>
<evidence type="ECO:0000256" key="6">
    <source>
        <dbReference type="ARBA" id="ARBA00022837"/>
    </source>
</evidence>
<dbReference type="InterPro" id="IPR000917">
    <property type="entry name" value="Sulfatase_N"/>
</dbReference>
<dbReference type="PANTHER" id="PTHR42693:SF42">
    <property type="entry name" value="ARYLSULFATASE G"/>
    <property type="match status" value="1"/>
</dbReference>
<keyword evidence="5 9" id="KW-0378">Hydrolase</keyword>
<dbReference type="Proteomes" id="UP000315003">
    <property type="component" value="Chromosome"/>
</dbReference>
<evidence type="ECO:0000256" key="1">
    <source>
        <dbReference type="ARBA" id="ARBA00001913"/>
    </source>
</evidence>
<keyword evidence="3" id="KW-0479">Metal-binding</keyword>
<evidence type="ECO:0000256" key="5">
    <source>
        <dbReference type="ARBA" id="ARBA00022801"/>
    </source>
</evidence>
<dbReference type="RefSeq" id="WP_145277414.1">
    <property type="nucleotide sequence ID" value="NZ_CP036272.1"/>
</dbReference>
<evidence type="ECO:0000313" key="10">
    <source>
        <dbReference type="Proteomes" id="UP000315003"/>
    </source>
</evidence>
<keyword evidence="10" id="KW-1185">Reference proteome</keyword>
<dbReference type="GO" id="GO:0046872">
    <property type="term" value="F:metal ion binding"/>
    <property type="evidence" value="ECO:0007669"/>
    <property type="project" value="UniProtKB-KW"/>
</dbReference>
<name>A0A517T2G0_9BACT</name>
<dbReference type="InterPro" id="IPR050738">
    <property type="entry name" value="Sulfatase"/>
</dbReference>
<dbReference type="InterPro" id="IPR017850">
    <property type="entry name" value="Alkaline_phosphatase_core_sf"/>
</dbReference>
<evidence type="ECO:0000256" key="3">
    <source>
        <dbReference type="ARBA" id="ARBA00022723"/>
    </source>
</evidence>
<dbReference type="GO" id="GO:0004065">
    <property type="term" value="F:arylsulfatase activity"/>
    <property type="evidence" value="ECO:0007669"/>
    <property type="project" value="UniProtKB-EC"/>
</dbReference>
<comment type="cofactor">
    <cofactor evidence="1">
        <name>Ca(2+)</name>
        <dbReference type="ChEBI" id="CHEBI:29108"/>
    </cofactor>
</comment>
<dbReference type="PANTHER" id="PTHR42693">
    <property type="entry name" value="ARYLSULFATASE FAMILY MEMBER"/>
    <property type="match status" value="1"/>
</dbReference>
<dbReference type="EC" id="3.1.6.1" evidence="9"/>
<organism evidence="9 10">
    <name type="scientific">Stieleria bergensis</name>
    <dbReference type="NCBI Taxonomy" id="2528025"/>
    <lineage>
        <taxon>Bacteria</taxon>
        <taxon>Pseudomonadati</taxon>
        <taxon>Planctomycetota</taxon>
        <taxon>Planctomycetia</taxon>
        <taxon>Pirellulales</taxon>
        <taxon>Pirellulaceae</taxon>
        <taxon>Stieleria</taxon>
    </lineage>
</organism>
<dbReference type="OrthoDB" id="9783154at2"/>
<evidence type="ECO:0000313" key="9">
    <source>
        <dbReference type="EMBL" id="QDT62574.1"/>
    </source>
</evidence>
<feature type="chain" id="PRO_5021925959" evidence="7">
    <location>
        <begin position="19"/>
        <end position="499"/>
    </location>
</feature>
<dbReference type="Pfam" id="PF00884">
    <property type="entry name" value="Sulfatase"/>
    <property type="match status" value="1"/>
</dbReference>